<dbReference type="GO" id="GO:0001228">
    <property type="term" value="F:DNA-binding transcription activator activity, RNA polymerase II-specific"/>
    <property type="evidence" value="ECO:0007669"/>
    <property type="project" value="TreeGrafter"/>
</dbReference>
<dbReference type="GO" id="GO:0030154">
    <property type="term" value="P:cell differentiation"/>
    <property type="evidence" value="ECO:0007669"/>
    <property type="project" value="TreeGrafter"/>
</dbReference>
<feature type="region of interest" description="Disordered" evidence="4">
    <location>
        <begin position="134"/>
        <end position="211"/>
    </location>
</feature>
<feature type="compositionally biased region" description="Basic and acidic residues" evidence="4">
    <location>
        <begin position="257"/>
        <end position="268"/>
    </location>
</feature>
<dbReference type="Gene3D" id="1.10.30.10">
    <property type="entry name" value="High mobility group box domain"/>
    <property type="match status" value="1"/>
</dbReference>
<feature type="region of interest" description="Disordered" evidence="4">
    <location>
        <begin position="257"/>
        <end position="325"/>
    </location>
</feature>
<feature type="region of interest" description="Disordered" evidence="4">
    <location>
        <begin position="1"/>
        <end position="84"/>
    </location>
</feature>
<dbReference type="GO" id="GO:0000978">
    <property type="term" value="F:RNA polymerase II cis-regulatory region sequence-specific DNA binding"/>
    <property type="evidence" value="ECO:0007669"/>
    <property type="project" value="TreeGrafter"/>
</dbReference>
<dbReference type="SMART" id="SM00398">
    <property type="entry name" value="HMG"/>
    <property type="match status" value="1"/>
</dbReference>
<sequence length="506" mass="53295">MFEPTPAETTTFTATFDSSEIKTEPASPSSQTFFFFDTPVDETKPKRASHKRKPASSSVSPSSPGSPSDSPNSDSPPSAPAAHIPRPPNAFILFRSSFIRAGAVPARVEPSHASLSAIAGLTWAALPPAEKAAWHRRAKEEREKHRERFPGYAFRPRNRTTSTSSNNNSDGVGGTDGEGDSGGTSSSGGGGVQEKPKRRQREVPPADRPRNAHIASLLLTGLAGAALDEAIARFDQERRERGEGGVEVRFGVVETPEGRVKAAADACERATSPAVRRGAKEKAGSVKEPKTPRRRKASSVRSPSSSSSSPASPASPTMELTTNDLPPFAFDFDLESFPPSPVDQHNTAFDWPYGSGVPSSPFDGFDTVPSSPFNSYPPSPALSHASASSSRSISTSASWEDLSLSLAMPSLPLSPLRTSPLSACSSMSSLSSISSDMELGCGLGAMGAMPVDLSSMSCMGMYDAGVDGLLPPYDLDLGLGCGMGMDAYLTSYVEETQTQAEGLVAW</sequence>
<feature type="domain" description="HMG box" evidence="5">
    <location>
        <begin position="84"/>
        <end position="153"/>
    </location>
</feature>
<gene>
    <name evidence="6" type="ORF">C8F04DRAFT_130481</name>
</gene>
<dbReference type="EMBL" id="JARJCM010000015">
    <property type="protein sequence ID" value="KAJ7041803.1"/>
    <property type="molecule type" value="Genomic_DNA"/>
</dbReference>
<protein>
    <recommendedName>
        <fullName evidence="5">HMG box domain-containing protein</fullName>
    </recommendedName>
</protein>
<evidence type="ECO:0000256" key="1">
    <source>
        <dbReference type="ARBA" id="ARBA00023125"/>
    </source>
</evidence>
<dbReference type="PROSITE" id="PS50118">
    <property type="entry name" value="HMG_BOX_2"/>
    <property type="match status" value="1"/>
</dbReference>
<evidence type="ECO:0000256" key="2">
    <source>
        <dbReference type="ARBA" id="ARBA00023163"/>
    </source>
</evidence>
<evidence type="ECO:0000256" key="3">
    <source>
        <dbReference type="PROSITE-ProRule" id="PRU00267"/>
    </source>
</evidence>
<dbReference type="CDD" id="cd01389">
    <property type="entry name" value="HMG-box_ROX1-like"/>
    <property type="match status" value="1"/>
</dbReference>
<comment type="caution">
    <text evidence="6">The sequence shown here is derived from an EMBL/GenBank/DDBJ whole genome shotgun (WGS) entry which is preliminary data.</text>
</comment>
<keyword evidence="2" id="KW-0804">Transcription</keyword>
<organism evidence="6 7">
    <name type="scientific">Mycena alexandri</name>
    <dbReference type="NCBI Taxonomy" id="1745969"/>
    <lineage>
        <taxon>Eukaryota</taxon>
        <taxon>Fungi</taxon>
        <taxon>Dikarya</taxon>
        <taxon>Basidiomycota</taxon>
        <taxon>Agaricomycotina</taxon>
        <taxon>Agaricomycetes</taxon>
        <taxon>Agaricomycetidae</taxon>
        <taxon>Agaricales</taxon>
        <taxon>Marasmiineae</taxon>
        <taxon>Mycenaceae</taxon>
        <taxon>Mycena</taxon>
    </lineage>
</organism>
<feature type="compositionally biased region" description="Gly residues" evidence="4">
    <location>
        <begin position="171"/>
        <end position="192"/>
    </location>
</feature>
<dbReference type="Proteomes" id="UP001218188">
    <property type="component" value="Unassembled WGS sequence"/>
</dbReference>
<dbReference type="InterPro" id="IPR050140">
    <property type="entry name" value="SRY-related_HMG-box_TF-like"/>
</dbReference>
<keyword evidence="1 3" id="KW-0238">DNA-binding</keyword>
<feature type="compositionally biased region" description="Low complexity" evidence="4">
    <location>
        <begin position="1"/>
        <end position="15"/>
    </location>
</feature>
<evidence type="ECO:0000259" key="5">
    <source>
        <dbReference type="PROSITE" id="PS50118"/>
    </source>
</evidence>
<evidence type="ECO:0000256" key="4">
    <source>
        <dbReference type="SAM" id="MobiDB-lite"/>
    </source>
</evidence>
<keyword evidence="3" id="KW-0539">Nucleus</keyword>
<reference evidence="6" key="1">
    <citation type="submission" date="2023-03" db="EMBL/GenBank/DDBJ databases">
        <title>Massive genome expansion in bonnet fungi (Mycena s.s.) driven by repeated elements and novel gene families across ecological guilds.</title>
        <authorList>
            <consortium name="Lawrence Berkeley National Laboratory"/>
            <person name="Harder C.B."/>
            <person name="Miyauchi S."/>
            <person name="Viragh M."/>
            <person name="Kuo A."/>
            <person name="Thoen E."/>
            <person name="Andreopoulos B."/>
            <person name="Lu D."/>
            <person name="Skrede I."/>
            <person name="Drula E."/>
            <person name="Henrissat B."/>
            <person name="Morin E."/>
            <person name="Kohler A."/>
            <person name="Barry K."/>
            <person name="LaButti K."/>
            <person name="Morin E."/>
            <person name="Salamov A."/>
            <person name="Lipzen A."/>
            <person name="Mereny Z."/>
            <person name="Hegedus B."/>
            <person name="Baldrian P."/>
            <person name="Stursova M."/>
            <person name="Weitz H."/>
            <person name="Taylor A."/>
            <person name="Grigoriev I.V."/>
            <person name="Nagy L.G."/>
            <person name="Martin F."/>
            <person name="Kauserud H."/>
        </authorList>
    </citation>
    <scope>NUCLEOTIDE SEQUENCE</scope>
    <source>
        <strain evidence="6">CBHHK200</strain>
    </source>
</reference>
<accession>A0AAD6T9D8</accession>
<feature type="compositionally biased region" description="Low complexity" evidence="4">
    <location>
        <begin position="299"/>
        <end position="316"/>
    </location>
</feature>
<dbReference type="AlphaFoldDB" id="A0AAD6T9D8"/>
<feature type="compositionally biased region" description="Basic and acidic residues" evidence="4">
    <location>
        <begin position="278"/>
        <end position="291"/>
    </location>
</feature>
<dbReference type="PANTHER" id="PTHR10270">
    <property type="entry name" value="SOX TRANSCRIPTION FACTOR"/>
    <property type="match status" value="1"/>
</dbReference>
<dbReference type="PANTHER" id="PTHR10270:SF161">
    <property type="entry name" value="SEX-DETERMINING REGION Y PROTEIN"/>
    <property type="match status" value="1"/>
</dbReference>
<feature type="compositionally biased region" description="Low complexity" evidence="4">
    <location>
        <begin position="159"/>
        <end position="170"/>
    </location>
</feature>
<feature type="compositionally biased region" description="Basic and acidic residues" evidence="4">
    <location>
        <begin position="138"/>
        <end position="149"/>
    </location>
</feature>
<feature type="compositionally biased region" description="Basic and acidic residues" evidence="4">
    <location>
        <begin position="201"/>
        <end position="210"/>
    </location>
</feature>
<feature type="compositionally biased region" description="Low complexity" evidence="4">
    <location>
        <begin position="55"/>
        <end position="84"/>
    </location>
</feature>
<dbReference type="GO" id="GO:0005634">
    <property type="term" value="C:nucleus"/>
    <property type="evidence" value="ECO:0007669"/>
    <property type="project" value="UniProtKB-UniRule"/>
</dbReference>
<feature type="DNA-binding region" description="HMG box" evidence="3">
    <location>
        <begin position="84"/>
        <end position="153"/>
    </location>
</feature>
<proteinExistence type="predicted"/>
<name>A0AAD6T9D8_9AGAR</name>
<dbReference type="SUPFAM" id="SSF47095">
    <property type="entry name" value="HMG-box"/>
    <property type="match status" value="1"/>
</dbReference>
<evidence type="ECO:0000313" key="6">
    <source>
        <dbReference type="EMBL" id="KAJ7041803.1"/>
    </source>
</evidence>
<dbReference type="InterPro" id="IPR036910">
    <property type="entry name" value="HMG_box_dom_sf"/>
</dbReference>
<evidence type="ECO:0000313" key="7">
    <source>
        <dbReference type="Proteomes" id="UP001218188"/>
    </source>
</evidence>
<dbReference type="Pfam" id="PF00505">
    <property type="entry name" value="HMG_box"/>
    <property type="match status" value="1"/>
</dbReference>
<dbReference type="InterPro" id="IPR009071">
    <property type="entry name" value="HMG_box_dom"/>
</dbReference>
<keyword evidence="7" id="KW-1185">Reference proteome</keyword>